<dbReference type="RefSeq" id="WP_013345378.1">
    <property type="nucleotide sequence ID" value="NC_014541.1"/>
</dbReference>
<dbReference type="Pfam" id="PF04403">
    <property type="entry name" value="PqiA"/>
    <property type="match status" value="1"/>
</dbReference>
<comment type="subcellular location">
    <subcellularLocation>
        <location evidence="1">Cell inner membrane</location>
    </subcellularLocation>
</comment>
<dbReference type="PANTHER" id="PTHR30462:SF1">
    <property type="entry name" value="INTERMEMBRANE TRANSPORT PROTEIN YEBS"/>
    <property type="match status" value="1"/>
</dbReference>
<keyword evidence="5 7" id="KW-1133">Transmembrane helix</keyword>
<dbReference type="eggNOG" id="COG2995">
    <property type="taxonomic scope" value="Bacteria"/>
</dbReference>
<keyword evidence="4 7" id="KW-0812">Transmembrane</keyword>
<evidence type="ECO:0000256" key="2">
    <source>
        <dbReference type="ARBA" id="ARBA00022475"/>
    </source>
</evidence>
<feature type="transmembrane region" description="Helical" evidence="7">
    <location>
        <begin position="98"/>
        <end position="124"/>
    </location>
</feature>
<feature type="transmembrane region" description="Helical" evidence="7">
    <location>
        <begin position="174"/>
        <end position="191"/>
    </location>
</feature>
<name>E1SSP3_FERBD</name>
<dbReference type="InterPro" id="IPR051800">
    <property type="entry name" value="PqiA-PqiB_transport"/>
</dbReference>
<dbReference type="HOGENOM" id="CLU_041903_2_0_6"/>
<dbReference type="Proteomes" id="UP000006683">
    <property type="component" value="Chromosome"/>
</dbReference>
<feature type="transmembrane region" description="Helical" evidence="7">
    <location>
        <begin position="144"/>
        <end position="162"/>
    </location>
</feature>
<evidence type="ECO:0000313" key="8">
    <source>
        <dbReference type="EMBL" id="ADN76072.1"/>
    </source>
</evidence>
<dbReference type="OrthoDB" id="9800207at2"/>
<organism evidence="8 9">
    <name type="scientific">Ferrimonas balearica (strain DSM 9799 / CCM 4581 / KCTC 23876 / PAT)</name>
    <dbReference type="NCBI Taxonomy" id="550540"/>
    <lineage>
        <taxon>Bacteria</taxon>
        <taxon>Pseudomonadati</taxon>
        <taxon>Pseudomonadota</taxon>
        <taxon>Gammaproteobacteria</taxon>
        <taxon>Alteromonadales</taxon>
        <taxon>Ferrimonadaceae</taxon>
        <taxon>Ferrimonas</taxon>
    </lineage>
</organism>
<gene>
    <name evidence="8" type="ordered locus">Fbal_1869</name>
</gene>
<dbReference type="GO" id="GO:0005886">
    <property type="term" value="C:plasma membrane"/>
    <property type="evidence" value="ECO:0007669"/>
    <property type="project" value="UniProtKB-SubCell"/>
</dbReference>
<keyword evidence="2" id="KW-1003">Cell membrane</keyword>
<evidence type="ECO:0000256" key="6">
    <source>
        <dbReference type="ARBA" id="ARBA00023136"/>
    </source>
</evidence>
<sequence length="217" mass="24665">MANERPRPERGLDRNLRLCGGCGLVVHQADHCPRCHTPVYDRKPRSLEYSWALLITAVFLLFPANSLYITQLTNQGRTTYDTIYSGIVALVESDMVGIAIIVFTASILVPMAKIIGLSLILMTIQFRLKMSRRQLTFSFHVIEFIGRWSMLDLFVISIMVSLVNMGQLLHAKPAPAATFFALVILFTQLAAKTLDPRLLWDLECEEFHDRHQDTESR</sequence>
<feature type="transmembrane region" description="Helical" evidence="7">
    <location>
        <begin position="49"/>
        <end position="69"/>
    </location>
</feature>
<dbReference type="PANTHER" id="PTHR30462">
    <property type="entry name" value="INTERMEMBRANE TRANSPORT PROTEIN PQIB-RELATED"/>
    <property type="match status" value="1"/>
</dbReference>
<keyword evidence="6 7" id="KW-0472">Membrane</keyword>
<evidence type="ECO:0000256" key="5">
    <source>
        <dbReference type="ARBA" id="ARBA00022989"/>
    </source>
</evidence>
<keyword evidence="9" id="KW-1185">Reference proteome</keyword>
<evidence type="ECO:0000256" key="3">
    <source>
        <dbReference type="ARBA" id="ARBA00022519"/>
    </source>
</evidence>
<dbReference type="AlphaFoldDB" id="E1SSP3"/>
<evidence type="ECO:0000313" key="9">
    <source>
        <dbReference type="Proteomes" id="UP000006683"/>
    </source>
</evidence>
<dbReference type="KEGG" id="fbl:Fbal_1869"/>
<evidence type="ECO:0000256" key="7">
    <source>
        <dbReference type="SAM" id="Phobius"/>
    </source>
</evidence>
<dbReference type="STRING" id="550540.Fbal_1869"/>
<dbReference type="EMBL" id="CP002209">
    <property type="protein sequence ID" value="ADN76072.1"/>
    <property type="molecule type" value="Genomic_DNA"/>
</dbReference>
<reference evidence="8 9" key="1">
    <citation type="journal article" date="2010" name="Stand. Genomic Sci.">
        <title>Complete genome sequence of Ferrimonas balearica type strain (PAT).</title>
        <authorList>
            <person name="Nolan M."/>
            <person name="Sikorski J."/>
            <person name="Davenport K."/>
            <person name="Lucas S."/>
            <person name="Glavina Del Rio T."/>
            <person name="Tice H."/>
            <person name="Cheng J."/>
            <person name="Goodwin L."/>
            <person name="Pitluck S."/>
            <person name="Liolios K."/>
            <person name="Ivanova N."/>
            <person name="Mavromatis K."/>
            <person name="Ovchinnikova G."/>
            <person name="Pati A."/>
            <person name="Chen A."/>
            <person name="Palaniappan K."/>
            <person name="Land M."/>
            <person name="Hauser L."/>
            <person name="Chang Y."/>
            <person name="Jeffries C."/>
            <person name="Tapia R."/>
            <person name="Brettin T."/>
            <person name="Detter J."/>
            <person name="Han C."/>
            <person name="Yasawong M."/>
            <person name="Rohde M."/>
            <person name="Tindall B."/>
            <person name="Goker M."/>
            <person name="Woyke T."/>
            <person name="Bristow J."/>
            <person name="Eisen J."/>
            <person name="Markowitz V."/>
            <person name="Hugenholtz P."/>
            <person name="Kyrpides N."/>
            <person name="Klenk H."/>
            <person name="Lapidus A."/>
        </authorList>
    </citation>
    <scope>NUCLEOTIDE SEQUENCE [LARGE SCALE GENOMIC DNA]</scope>
    <source>
        <strain evidence="9">DSM 9799 / CCM 4581 / KCTC 23876 / PAT</strain>
    </source>
</reference>
<protein>
    <submittedName>
        <fullName evidence="8">Paraquat-inducible protein A</fullName>
    </submittedName>
</protein>
<evidence type="ECO:0000256" key="1">
    <source>
        <dbReference type="ARBA" id="ARBA00004533"/>
    </source>
</evidence>
<dbReference type="GeneID" id="67182074"/>
<evidence type="ECO:0000256" key="4">
    <source>
        <dbReference type="ARBA" id="ARBA00022692"/>
    </source>
</evidence>
<accession>E1SSP3</accession>
<keyword evidence="3" id="KW-0997">Cell inner membrane</keyword>
<dbReference type="InterPro" id="IPR007498">
    <property type="entry name" value="PqiA-like"/>
</dbReference>
<proteinExistence type="predicted"/>